<reference evidence="1" key="2">
    <citation type="journal article" date="2015" name="Data Brief">
        <title>Shoot transcriptome of the giant reed, Arundo donax.</title>
        <authorList>
            <person name="Barrero R.A."/>
            <person name="Guerrero F.D."/>
            <person name="Moolhuijzen P."/>
            <person name="Goolsby J.A."/>
            <person name="Tidwell J."/>
            <person name="Bellgard S.E."/>
            <person name="Bellgard M.I."/>
        </authorList>
    </citation>
    <scope>NUCLEOTIDE SEQUENCE</scope>
    <source>
        <tissue evidence="1">Shoot tissue taken approximately 20 cm above the soil surface</tissue>
    </source>
</reference>
<reference evidence="1" key="1">
    <citation type="submission" date="2014-09" db="EMBL/GenBank/DDBJ databases">
        <authorList>
            <person name="Magalhaes I.L.F."/>
            <person name="Oliveira U."/>
            <person name="Santos F.R."/>
            <person name="Vidigal T.H.D.A."/>
            <person name="Brescovit A.D."/>
            <person name="Santos A.J."/>
        </authorList>
    </citation>
    <scope>NUCLEOTIDE SEQUENCE</scope>
    <source>
        <tissue evidence="1">Shoot tissue taken approximately 20 cm above the soil surface</tissue>
    </source>
</reference>
<accession>A0A0A9F315</accession>
<proteinExistence type="predicted"/>
<sequence length="23" mass="2692">MVVPQRTGECKYKISIFFSNNMV</sequence>
<dbReference type="AlphaFoldDB" id="A0A0A9F315"/>
<dbReference type="EMBL" id="GBRH01195233">
    <property type="protein sequence ID" value="JAE02663.1"/>
    <property type="molecule type" value="Transcribed_RNA"/>
</dbReference>
<protein>
    <submittedName>
        <fullName evidence="1">Uncharacterized protein</fullName>
    </submittedName>
</protein>
<name>A0A0A9F315_ARUDO</name>
<evidence type="ECO:0000313" key="1">
    <source>
        <dbReference type="EMBL" id="JAE02663.1"/>
    </source>
</evidence>
<organism evidence="1">
    <name type="scientific">Arundo donax</name>
    <name type="common">Giant reed</name>
    <name type="synonym">Donax arundinaceus</name>
    <dbReference type="NCBI Taxonomy" id="35708"/>
    <lineage>
        <taxon>Eukaryota</taxon>
        <taxon>Viridiplantae</taxon>
        <taxon>Streptophyta</taxon>
        <taxon>Embryophyta</taxon>
        <taxon>Tracheophyta</taxon>
        <taxon>Spermatophyta</taxon>
        <taxon>Magnoliopsida</taxon>
        <taxon>Liliopsida</taxon>
        <taxon>Poales</taxon>
        <taxon>Poaceae</taxon>
        <taxon>PACMAD clade</taxon>
        <taxon>Arundinoideae</taxon>
        <taxon>Arundineae</taxon>
        <taxon>Arundo</taxon>
    </lineage>
</organism>